<dbReference type="PANTHER" id="PTHR43735:SF3">
    <property type="entry name" value="FERROPTOSIS SUPPRESSOR PROTEIN 1"/>
    <property type="match status" value="1"/>
</dbReference>
<dbReference type="SUPFAM" id="SSF51905">
    <property type="entry name" value="FAD/NAD(P)-binding domain"/>
    <property type="match status" value="1"/>
</dbReference>
<keyword evidence="2" id="KW-0285">Flavoprotein</keyword>
<evidence type="ECO:0000256" key="1">
    <source>
        <dbReference type="ARBA" id="ARBA00006442"/>
    </source>
</evidence>
<evidence type="ECO:0000313" key="6">
    <source>
        <dbReference type="EMBL" id="QIZ50518.1"/>
    </source>
</evidence>
<sequence>MSGHSHPKKTVVIIGGGAAGHQIAYQLRDAARVMLVDPKTYWEVPMALPRLLSDPKSLPARIPYSSFLGAAQHIQGRVTALSDTTAKVTLNNGQEKLITFHYAVIATGSASLDPLIKAQTLTEADRAAEIQAFHDKLRKAHSVVIVGAGPVGVETAAELRETLPRLNVTVVHSKQQILTTAPGKFAGWAETDLKNKGVRLVLGETVTSPAVGEQPADGKVIISSGQTLSAEAVIWATGTRPVTSFVADSWPDAVQPDGLVRVDRYLRVAGHPAIFAVGDVTNLPENRLAIVAGLHVKSVVANLKRLIDAPALSQISLKPYKPTVPGKGMGKLMIVSLGRHDGLSSLPFGQFRASFFARKIKSHDMLVGMSRKAVGLK</sequence>
<evidence type="ECO:0000256" key="2">
    <source>
        <dbReference type="ARBA" id="ARBA00022630"/>
    </source>
</evidence>
<evidence type="ECO:0000256" key="4">
    <source>
        <dbReference type="ARBA" id="ARBA00023002"/>
    </source>
</evidence>
<dbReference type="Gene3D" id="3.50.50.100">
    <property type="match status" value="1"/>
</dbReference>
<keyword evidence="4" id="KW-0560">Oxidoreductase</keyword>
<evidence type="ECO:0000259" key="5">
    <source>
        <dbReference type="Pfam" id="PF07992"/>
    </source>
</evidence>
<feature type="domain" description="FAD/NAD(P)-binding" evidence="5">
    <location>
        <begin position="10"/>
        <end position="285"/>
    </location>
</feature>
<name>A0AAE6YYQ7_9GAMM</name>
<dbReference type="GO" id="GO:0004174">
    <property type="term" value="F:electron-transferring-flavoprotein dehydrogenase activity"/>
    <property type="evidence" value="ECO:0007669"/>
    <property type="project" value="TreeGrafter"/>
</dbReference>
<dbReference type="InterPro" id="IPR036188">
    <property type="entry name" value="FAD/NAD-bd_sf"/>
</dbReference>
<reference evidence="6 7" key="1">
    <citation type="submission" date="2018-11" db="EMBL/GenBank/DDBJ databases">
        <title>Complete genome sequence of Dickeya zeae strain CE1 infecting Canna edulis Ker-Gawl. in China.</title>
        <authorList>
            <person name="Zhang J."/>
            <person name="Lin B."/>
            <person name="Shen H."/>
            <person name="Jiang S."/>
            <person name="Pu X."/>
            <person name="Sun D."/>
        </authorList>
    </citation>
    <scope>NUCLEOTIDE SEQUENCE [LARGE SCALE GENOMIC DNA]</scope>
    <source>
        <strain evidence="6 7">CE1</strain>
    </source>
</reference>
<accession>A0AAE6YYQ7</accession>
<protein>
    <recommendedName>
        <fullName evidence="5">FAD/NAD(P)-binding domain-containing protein</fullName>
    </recommendedName>
</protein>
<dbReference type="PRINTS" id="PR00469">
    <property type="entry name" value="PNDRDTASEII"/>
</dbReference>
<dbReference type="Pfam" id="PF07992">
    <property type="entry name" value="Pyr_redox_2"/>
    <property type="match status" value="1"/>
</dbReference>
<dbReference type="RefSeq" id="WP_168361973.1">
    <property type="nucleotide sequence ID" value="NZ_CP033622.1"/>
</dbReference>
<dbReference type="GO" id="GO:0005737">
    <property type="term" value="C:cytoplasm"/>
    <property type="evidence" value="ECO:0007669"/>
    <property type="project" value="TreeGrafter"/>
</dbReference>
<evidence type="ECO:0000256" key="3">
    <source>
        <dbReference type="ARBA" id="ARBA00022827"/>
    </source>
</evidence>
<dbReference type="PANTHER" id="PTHR43735">
    <property type="entry name" value="APOPTOSIS-INDUCING FACTOR 1"/>
    <property type="match status" value="1"/>
</dbReference>
<proteinExistence type="inferred from homology"/>
<dbReference type="Proteomes" id="UP000500801">
    <property type="component" value="Chromosome"/>
</dbReference>
<dbReference type="InterPro" id="IPR023753">
    <property type="entry name" value="FAD/NAD-binding_dom"/>
</dbReference>
<evidence type="ECO:0000313" key="7">
    <source>
        <dbReference type="Proteomes" id="UP000500801"/>
    </source>
</evidence>
<dbReference type="EMBL" id="CP033622">
    <property type="protein sequence ID" value="QIZ50518.1"/>
    <property type="molecule type" value="Genomic_DNA"/>
</dbReference>
<keyword evidence="3" id="KW-0274">FAD</keyword>
<organism evidence="6 7">
    <name type="scientific">Dickeya zeae</name>
    <dbReference type="NCBI Taxonomy" id="204042"/>
    <lineage>
        <taxon>Bacteria</taxon>
        <taxon>Pseudomonadati</taxon>
        <taxon>Pseudomonadota</taxon>
        <taxon>Gammaproteobacteria</taxon>
        <taxon>Enterobacterales</taxon>
        <taxon>Pectobacteriaceae</taxon>
        <taxon>Dickeya</taxon>
    </lineage>
</organism>
<dbReference type="AlphaFoldDB" id="A0AAE6YYQ7"/>
<dbReference type="PRINTS" id="PR00368">
    <property type="entry name" value="FADPNR"/>
</dbReference>
<comment type="similarity">
    <text evidence="1">Belongs to the FAD-dependent oxidoreductase family.</text>
</comment>
<gene>
    <name evidence="6" type="ORF">DWG24_06835</name>
</gene>
<dbReference type="GO" id="GO:0050660">
    <property type="term" value="F:flavin adenine dinucleotide binding"/>
    <property type="evidence" value="ECO:0007669"/>
    <property type="project" value="TreeGrafter"/>
</dbReference>